<accession>A0A832MKS6</accession>
<gene>
    <name evidence="1" type="ORF">ENR23_01870</name>
</gene>
<name>A0A832MKS6_UNCEI</name>
<dbReference type="Gene3D" id="3.40.50.300">
    <property type="entry name" value="P-loop containing nucleotide triphosphate hydrolases"/>
    <property type="match status" value="1"/>
</dbReference>
<dbReference type="SUPFAM" id="SSF52540">
    <property type="entry name" value="P-loop containing nucleoside triphosphate hydrolases"/>
    <property type="match status" value="1"/>
</dbReference>
<dbReference type="AlphaFoldDB" id="A0A832MKS6"/>
<reference evidence="1" key="1">
    <citation type="journal article" date="2020" name="mSystems">
        <title>Genome- and Community-Level Interaction Insights into Carbon Utilization and Element Cycling Functions of Hydrothermarchaeota in Hydrothermal Sediment.</title>
        <authorList>
            <person name="Zhou Z."/>
            <person name="Liu Y."/>
            <person name="Xu W."/>
            <person name="Pan J."/>
            <person name="Luo Z.H."/>
            <person name="Li M."/>
        </authorList>
    </citation>
    <scope>NUCLEOTIDE SEQUENCE [LARGE SCALE GENOMIC DNA]</scope>
    <source>
        <strain evidence="1">SpSt-381</strain>
    </source>
</reference>
<comment type="caution">
    <text evidence="1">The sequence shown here is derived from an EMBL/GenBank/DDBJ whole genome shotgun (WGS) entry which is preliminary data.</text>
</comment>
<protein>
    <recommendedName>
        <fullName evidence="2">CpsD/CapB family tyrosine-protein kinase</fullName>
    </recommendedName>
</protein>
<proteinExistence type="predicted"/>
<evidence type="ECO:0008006" key="2">
    <source>
        <dbReference type="Google" id="ProtNLM"/>
    </source>
</evidence>
<evidence type="ECO:0000313" key="1">
    <source>
        <dbReference type="EMBL" id="HGZ42171.1"/>
    </source>
</evidence>
<dbReference type="EMBL" id="DSQF01000003">
    <property type="protein sequence ID" value="HGZ42171.1"/>
    <property type="molecule type" value="Genomic_DNA"/>
</dbReference>
<sequence length="575" mass="60382">MDDAAIVAPRAAAHRGGRALALALLFALGAVGAFAGHVAAPRFVPAGLAAWESSAPWRGGLPQASEWPREAGPAESVRLEDGAVVVAARTPQEARRLAAGLSARRLAGVAEVARRRAALRARAAAELVEGPLPALATASQAAALLRGRARAMRGIAGPDPGLDDALPDLPLMAAAWAGLEAAAASGDPESVAVALAAAAGAERAWIEREAAAAPYGDPGVDARWRTYAHRRAEVLDAWATVLEKDLTPLQRELVDLTAPSHAIRLAPDMPDPAAATLAAGAPPEASPARVSKLARDAHTAAGGMIGLVAGLAIAAAAWPRRRAPAPDAPAPAPDLGRAWLHLVGGRLARGTMELAARSAARGGRTLVVDAARGAGLHRAWGVGSRLGFVDCLEERMPVLGLCQHGGLPGVFVLAYGEARRRPQWTQLDRLLEEARPHFDRVILALGPDTPREVGSILSGRVMEGWWAVSRQGLPRAADRLEYRVGIRFGRLDLQSMPKASLEALRERFAELAPHLPAPAPGEPAVAAEAAALPALHAPAVLDCDLQVRERLRFLAWMRRVRAESRPETFEPARRA</sequence>
<organism evidence="1">
    <name type="scientific">Eiseniibacteriota bacterium</name>
    <dbReference type="NCBI Taxonomy" id="2212470"/>
    <lineage>
        <taxon>Bacteria</taxon>
        <taxon>Candidatus Eiseniibacteriota</taxon>
    </lineage>
</organism>
<dbReference type="InterPro" id="IPR027417">
    <property type="entry name" value="P-loop_NTPase"/>
</dbReference>